<dbReference type="InterPro" id="IPR004155">
    <property type="entry name" value="PBS_lyase_HEAT"/>
</dbReference>
<evidence type="ECO:0008006" key="5">
    <source>
        <dbReference type="Google" id="ProtNLM"/>
    </source>
</evidence>
<gene>
    <name evidence="3" type="ORF">NSJP_2177</name>
</gene>
<dbReference type="Pfam" id="PF13646">
    <property type="entry name" value="HEAT_2"/>
    <property type="match status" value="2"/>
</dbReference>
<dbReference type="RefSeq" id="WP_080886747.1">
    <property type="nucleotide sequence ID" value="NZ_LT828648.1"/>
</dbReference>
<keyword evidence="2" id="KW-0812">Transmembrane</keyword>
<organism evidence="3 4">
    <name type="scientific">Nitrospira japonica</name>
    <dbReference type="NCBI Taxonomy" id="1325564"/>
    <lineage>
        <taxon>Bacteria</taxon>
        <taxon>Pseudomonadati</taxon>
        <taxon>Nitrospirota</taxon>
        <taxon>Nitrospiria</taxon>
        <taxon>Nitrospirales</taxon>
        <taxon>Nitrospiraceae</taxon>
        <taxon>Nitrospira</taxon>
    </lineage>
</organism>
<keyword evidence="4" id="KW-1185">Reference proteome</keyword>
<keyword evidence="2" id="KW-1133">Transmembrane helix</keyword>
<accession>A0A1W1I650</accession>
<dbReference type="Proteomes" id="UP000192042">
    <property type="component" value="Chromosome I"/>
</dbReference>
<dbReference type="SUPFAM" id="SSF48371">
    <property type="entry name" value="ARM repeat"/>
    <property type="match status" value="1"/>
</dbReference>
<feature type="transmembrane region" description="Helical" evidence="2">
    <location>
        <begin position="17"/>
        <end position="37"/>
    </location>
</feature>
<proteinExistence type="predicted"/>
<evidence type="ECO:0000313" key="3">
    <source>
        <dbReference type="EMBL" id="SLM48349.1"/>
    </source>
</evidence>
<dbReference type="InterPro" id="IPR011989">
    <property type="entry name" value="ARM-like"/>
</dbReference>
<name>A0A1W1I650_9BACT</name>
<protein>
    <recommendedName>
        <fullName evidence="5">HEAT repeat domain-containing protein</fullName>
    </recommendedName>
</protein>
<evidence type="ECO:0000313" key="4">
    <source>
        <dbReference type="Proteomes" id="UP000192042"/>
    </source>
</evidence>
<dbReference type="InterPro" id="IPR016024">
    <property type="entry name" value="ARM-type_fold"/>
</dbReference>
<dbReference type="AlphaFoldDB" id="A0A1W1I650"/>
<dbReference type="SMART" id="SM00567">
    <property type="entry name" value="EZ_HEAT"/>
    <property type="match status" value="5"/>
</dbReference>
<dbReference type="EMBL" id="LT828648">
    <property type="protein sequence ID" value="SLM48349.1"/>
    <property type="molecule type" value="Genomic_DNA"/>
</dbReference>
<dbReference type="PROSITE" id="PS50077">
    <property type="entry name" value="HEAT_REPEAT"/>
    <property type="match status" value="1"/>
</dbReference>
<dbReference type="GO" id="GO:0016491">
    <property type="term" value="F:oxidoreductase activity"/>
    <property type="evidence" value="ECO:0007669"/>
    <property type="project" value="TreeGrafter"/>
</dbReference>
<reference evidence="3 4" key="1">
    <citation type="submission" date="2017-03" db="EMBL/GenBank/DDBJ databases">
        <authorList>
            <person name="Afonso C.L."/>
            <person name="Miller P.J."/>
            <person name="Scott M.A."/>
            <person name="Spackman E."/>
            <person name="Goraichik I."/>
            <person name="Dimitrov K.M."/>
            <person name="Suarez D.L."/>
            <person name="Swayne D.E."/>
        </authorList>
    </citation>
    <scope>NUCLEOTIDE SEQUENCE [LARGE SCALE GENOMIC DNA]</scope>
    <source>
        <strain evidence="3">Genome sequencing of Nitrospira japonica strain NJ11</strain>
    </source>
</reference>
<dbReference type="PANTHER" id="PTHR12697:SF5">
    <property type="entry name" value="DEOXYHYPUSINE HYDROXYLASE"/>
    <property type="match status" value="1"/>
</dbReference>
<dbReference type="Gene3D" id="1.25.10.10">
    <property type="entry name" value="Leucine-rich Repeat Variant"/>
    <property type="match status" value="2"/>
</dbReference>
<dbReference type="STRING" id="1325564.NSJP_2177"/>
<dbReference type="PANTHER" id="PTHR12697">
    <property type="entry name" value="PBS LYASE HEAT-LIKE PROTEIN"/>
    <property type="match status" value="1"/>
</dbReference>
<evidence type="ECO:0000256" key="1">
    <source>
        <dbReference type="ARBA" id="ARBA00045876"/>
    </source>
</evidence>
<comment type="function">
    <text evidence="1">Catalyzes the hydroxylation of the N(6)-(4-aminobutyl)-L-lysine intermediate produced by deoxyhypusine synthase/DHPS on a critical lysine of the eukaryotic translation initiation factor 5A/eIF-5A. This is the second step of the post-translational modification of that lysine into an unusual amino acid residue named hypusine. Hypusination is unique to mature eIF-5A factor and is essential for its function.</text>
</comment>
<dbReference type="OrthoDB" id="9793618at2"/>
<dbReference type="KEGG" id="nja:NSJP_2177"/>
<dbReference type="InterPro" id="IPR021133">
    <property type="entry name" value="HEAT_type_2"/>
</dbReference>
<evidence type="ECO:0000256" key="2">
    <source>
        <dbReference type="SAM" id="Phobius"/>
    </source>
</evidence>
<keyword evidence="2" id="KW-0472">Membrane</keyword>
<sequence length="344" mass="36466">MNKDQAVSPTILTPRQIAGHVVALLVGASLLALTFWLHTGSRAVPGLIRDLQSQDLQTEMLAAQGLSELKADAYPAASLLVDHALHHPNWSMRFAAASALRSIDLQAARQVMHDSLPGLGDSDAEVRRHTCALLGGLGLLAKPVVPALVKMLADEDDLTRERAIEALGAIGVPQADVSTALTTALFDRAPGVRHRAVSLFAFAVPIPTTALVPLAGLQKDPDKAVASLARIALDRGGGVHRTDVQMLMARLQRRNDREEALQRLARLGPPAAEAVPAIVPLLDDRLPLHRYLAVETLEAIGPGAAHVLPALRRLLDDPDPIVREAVAVALRSIESATPATGATP</sequence>